<dbReference type="InterPro" id="IPR019734">
    <property type="entry name" value="TPR_rpt"/>
</dbReference>
<dbReference type="EMBL" id="KZ678495">
    <property type="protein sequence ID" value="PSR81752.1"/>
    <property type="molecule type" value="Genomic_DNA"/>
</dbReference>
<dbReference type="OrthoDB" id="626167at2759"/>
<dbReference type="PANTHER" id="PTHR45641">
    <property type="entry name" value="TETRATRICOPEPTIDE REPEAT PROTEIN (AFU_ORTHOLOGUE AFUA_6G03870)"/>
    <property type="match status" value="1"/>
</dbReference>
<dbReference type="PANTHER" id="PTHR45641:SF19">
    <property type="entry name" value="NEPHROCYSTIN-3"/>
    <property type="match status" value="1"/>
</dbReference>
<dbReference type="SUPFAM" id="SSF48452">
    <property type="entry name" value="TPR-like"/>
    <property type="match status" value="1"/>
</dbReference>
<keyword evidence="1" id="KW-0677">Repeat</keyword>
<keyword evidence="2 3" id="KW-0802">TPR repeat</keyword>
<name>A0A2T3A2S4_9PEZI</name>
<dbReference type="PROSITE" id="PS50005">
    <property type="entry name" value="TPR"/>
    <property type="match status" value="1"/>
</dbReference>
<dbReference type="Gene3D" id="1.25.40.10">
    <property type="entry name" value="Tetratricopeptide repeat domain"/>
    <property type="match status" value="2"/>
</dbReference>
<gene>
    <name evidence="4" type="ORF">BD289DRAFT_438710</name>
</gene>
<dbReference type="Proteomes" id="UP000241462">
    <property type="component" value="Unassembled WGS sequence"/>
</dbReference>
<sequence>MKAIKTFFASQTAPIFWLRIFLSIKTESTGEAVTHDLLLLESHLKKTSAATSTILNPSIVDGSCFQSLFHLLLKRSIEERGPSDLQTIQWYAILGKLNVDYGECEGHLRHAIEEFSNHPQRGPEHPETIDTMVALGRTYWNMKRLDQATEVFQRCYNVRTDSLGSHDPETLEVRSWLATVQRGKGSATEACSEYEEIIRILQSQIGRHNRVVMREIKMLGVARRHERSFDKAEAAFVECLRWCEQVLGTMHPDTVQAAKNLAMVYQVDGRLEDAESIHRDVISKQLEVTGEDAEYFISLQNLGETLRELGRLEEAEEVLLRALKGKDQWHGPKHPHTKLTLESLTILYKDRPDLDSLCIKSQVFDRLARW</sequence>
<evidence type="ECO:0000256" key="2">
    <source>
        <dbReference type="ARBA" id="ARBA00022803"/>
    </source>
</evidence>
<dbReference type="SMART" id="SM00028">
    <property type="entry name" value="TPR"/>
    <property type="match status" value="3"/>
</dbReference>
<proteinExistence type="predicted"/>
<evidence type="ECO:0000313" key="5">
    <source>
        <dbReference type="Proteomes" id="UP000241462"/>
    </source>
</evidence>
<dbReference type="Pfam" id="PF13374">
    <property type="entry name" value="TPR_10"/>
    <property type="match status" value="1"/>
</dbReference>
<dbReference type="Pfam" id="PF13424">
    <property type="entry name" value="TPR_12"/>
    <property type="match status" value="2"/>
</dbReference>
<organism evidence="4 5">
    <name type="scientific">Coniella lustricola</name>
    <dbReference type="NCBI Taxonomy" id="2025994"/>
    <lineage>
        <taxon>Eukaryota</taxon>
        <taxon>Fungi</taxon>
        <taxon>Dikarya</taxon>
        <taxon>Ascomycota</taxon>
        <taxon>Pezizomycotina</taxon>
        <taxon>Sordariomycetes</taxon>
        <taxon>Sordariomycetidae</taxon>
        <taxon>Diaporthales</taxon>
        <taxon>Schizoparmaceae</taxon>
        <taxon>Coniella</taxon>
    </lineage>
</organism>
<accession>A0A2T3A2S4</accession>
<dbReference type="AlphaFoldDB" id="A0A2T3A2S4"/>
<evidence type="ECO:0000256" key="1">
    <source>
        <dbReference type="ARBA" id="ARBA00022737"/>
    </source>
</evidence>
<evidence type="ECO:0000256" key="3">
    <source>
        <dbReference type="PROSITE-ProRule" id="PRU00339"/>
    </source>
</evidence>
<dbReference type="InterPro" id="IPR011990">
    <property type="entry name" value="TPR-like_helical_dom_sf"/>
</dbReference>
<protein>
    <recommendedName>
        <fullName evidence="6">Tetratricopeptide repeat-domain-containing protein</fullName>
    </recommendedName>
</protein>
<feature type="repeat" description="TPR" evidence="3">
    <location>
        <begin position="129"/>
        <end position="162"/>
    </location>
</feature>
<dbReference type="InParanoid" id="A0A2T3A2S4"/>
<keyword evidence="5" id="KW-1185">Reference proteome</keyword>
<reference evidence="4 5" key="1">
    <citation type="journal article" date="2018" name="Mycol. Prog.">
        <title>Coniella lustricola, a new species from submerged detritus.</title>
        <authorList>
            <person name="Raudabaugh D.B."/>
            <person name="Iturriaga T."/>
            <person name="Carver A."/>
            <person name="Mondo S."/>
            <person name="Pangilinan J."/>
            <person name="Lipzen A."/>
            <person name="He G."/>
            <person name="Amirebrahimi M."/>
            <person name="Grigoriev I.V."/>
            <person name="Miller A.N."/>
        </authorList>
    </citation>
    <scope>NUCLEOTIDE SEQUENCE [LARGE SCALE GENOMIC DNA]</scope>
    <source>
        <strain evidence="4 5">B22-T-1</strain>
    </source>
</reference>
<evidence type="ECO:0000313" key="4">
    <source>
        <dbReference type="EMBL" id="PSR81752.1"/>
    </source>
</evidence>
<dbReference type="STRING" id="2025994.A0A2T3A2S4"/>
<evidence type="ECO:0008006" key="6">
    <source>
        <dbReference type="Google" id="ProtNLM"/>
    </source>
</evidence>